<dbReference type="EMBL" id="VWRR01000015">
    <property type="protein sequence ID" value="KAF6001264.1"/>
    <property type="molecule type" value="Genomic_DNA"/>
</dbReference>
<feature type="compositionally biased region" description="Polar residues" evidence="1">
    <location>
        <begin position="121"/>
        <end position="133"/>
    </location>
</feature>
<feature type="compositionally biased region" description="Basic residues" evidence="1">
    <location>
        <begin position="54"/>
        <end position="64"/>
    </location>
</feature>
<sequence length="656" mass="74305">MVAAIGAMKEQTVVADHRHPYGVRGLATRNGRNAATYWPLDNADASGTRDSLHKTRSRSPRRRSRWEASRHRQQQQQHWLAVPTSSIYATAAGAVRDQTDALERSVYDLPLRRAHDLGSSPKRSPCSSEDSAPSLTSTCCDRPLWQCASDDSSQRLQDSRPVIHSIALFLVWIGILVACRVRRTRMSFTRTSWWRRYRRSKTRLAWSVQPARLSWRASTSACLISSLPSGIRASLCSSTILAEQIPEPGTWASTDACFERRWYQRHSRHYANLHDLSLGATFLAMSESGTVDLNEQVPSETLGLVERTETTFQNSSQRLISALDESSANGQRTRQVAKGWARPSAQDDFRSHHPKYLHSSSLVLRERSQNATEPYPWGVAKGVERRHRASLPASIPGRHLNDAATVHKWNTAGNDFHDRILDVNDEKENAQWSIVQDVSTPLESTPAWVQQPQAEFNTLCPSTDTQACLRDSTRIEAASGVSVVRECSGASADLPMRPEFDQVSVSASSNPEHNLHTVDLSILHRMQSTPFISALMWQDAHIRRNSDGNWWLERHGEYRLPQQPATLYRFGDKFGVDARLLPPCDEPQTWYEWYFEVVQTSEHAEYPRRSHGCRWGWNAAGETWQVEYGTDADGKRWEQRLDNISDFKRPGIDTLA</sequence>
<proteinExistence type="predicted"/>
<protein>
    <submittedName>
        <fullName evidence="2">Uncharacterized protein</fullName>
    </submittedName>
</protein>
<evidence type="ECO:0000256" key="1">
    <source>
        <dbReference type="SAM" id="MobiDB-lite"/>
    </source>
</evidence>
<evidence type="ECO:0000313" key="3">
    <source>
        <dbReference type="Proteomes" id="UP000530660"/>
    </source>
</evidence>
<feature type="region of interest" description="Disordered" evidence="1">
    <location>
        <begin position="39"/>
        <end position="77"/>
    </location>
</feature>
<feature type="region of interest" description="Disordered" evidence="1">
    <location>
        <begin position="114"/>
        <end position="133"/>
    </location>
</feature>
<name>A0A7J7IEX7_9RHOD</name>
<reference evidence="2 3" key="1">
    <citation type="journal article" date="2020" name="J. Phycol.">
        <title>Comparative genome analysis reveals Cyanidiococcus gen. nov., a new extremophilic red algal genus sister to Cyanidioschyzon (Cyanidioschyzonaceae, Rhodophyta).</title>
        <authorList>
            <person name="Liu S.-L."/>
            <person name="Chiang Y.-R."/>
            <person name="Yoon H.S."/>
            <person name="Fu H.-Y."/>
        </authorList>
    </citation>
    <scope>NUCLEOTIDE SEQUENCE [LARGE SCALE GENOMIC DNA]</scope>
    <source>
        <strain evidence="2 3">THAL066</strain>
    </source>
</reference>
<organism evidence="2 3">
    <name type="scientific">Cyanidiococcus yangmingshanensis</name>
    <dbReference type="NCBI Taxonomy" id="2690220"/>
    <lineage>
        <taxon>Eukaryota</taxon>
        <taxon>Rhodophyta</taxon>
        <taxon>Bangiophyceae</taxon>
        <taxon>Cyanidiales</taxon>
        <taxon>Cyanidiaceae</taxon>
        <taxon>Cyanidiococcus</taxon>
    </lineage>
</organism>
<evidence type="ECO:0000313" key="2">
    <source>
        <dbReference type="EMBL" id="KAF6001264.1"/>
    </source>
</evidence>
<keyword evidence="3" id="KW-1185">Reference proteome</keyword>
<dbReference type="AlphaFoldDB" id="A0A7J7IEX7"/>
<dbReference type="Proteomes" id="UP000530660">
    <property type="component" value="Unassembled WGS sequence"/>
</dbReference>
<gene>
    <name evidence="2" type="ORF">F1559_002088</name>
</gene>
<accession>A0A7J7IEX7</accession>
<comment type="caution">
    <text evidence="2">The sequence shown here is derived from an EMBL/GenBank/DDBJ whole genome shotgun (WGS) entry which is preliminary data.</text>
</comment>